<accession>A0A0F3QCZ6</accession>
<sequence length="204" mass="24044">MLKPKNIFSSICFISIFLFILLWQDLKINNEVAEDIGNCLYKSNYKNLELNSREGDFNISYIPNAPRNCFNPSFPIIHIKLKQEHNAWLQIVRTDSSDKKLQKFIDTNLELHPFYTLEQDFYDAPLWYYTLFSKPLTYWTAHTYAVKIDNQNKTIKIIGGIKWGFRLAYFPIKPQMILPSSLDTNNWQVDVEVFKQALVGYKID</sequence>
<proteinExistence type="predicted"/>
<dbReference type="RefSeq" id="WP_045799119.1">
    <property type="nucleotide sequence ID" value="NZ_LAOI01000001.1"/>
</dbReference>
<keyword evidence="3" id="KW-1185">Reference proteome</keyword>
<keyword evidence="1" id="KW-1133">Transmembrane helix</keyword>
<organism evidence="2 3">
    <name type="scientific">Rickettsia bellii str. RML An4</name>
    <dbReference type="NCBI Taxonomy" id="1359193"/>
    <lineage>
        <taxon>Bacteria</taxon>
        <taxon>Pseudomonadati</taxon>
        <taxon>Pseudomonadota</taxon>
        <taxon>Alphaproteobacteria</taxon>
        <taxon>Rickettsiales</taxon>
        <taxon>Rickettsiaceae</taxon>
        <taxon>Rickettsieae</taxon>
        <taxon>Rickettsia</taxon>
        <taxon>belli group</taxon>
    </lineage>
</organism>
<comment type="caution">
    <text evidence="2">The sequence shown here is derived from an EMBL/GenBank/DDBJ whole genome shotgun (WGS) entry which is preliminary data.</text>
</comment>
<reference evidence="2 3" key="1">
    <citation type="submission" date="2015-02" db="EMBL/GenBank/DDBJ databases">
        <title>Genome Sequencing of Rickettsiales.</title>
        <authorList>
            <person name="Daugherty S.C."/>
            <person name="Su Q."/>
            <person name="Abolude K."/>
            <person name="Beier-Sexton M."/>
            <person name="Carlyon J.A."/>
            <person name="Carter R."/>
            <person name="Day N.P."/>
            <person name="Dumler S.J."/>
            <person name="Dyachenko V."/>
            <person name="Godinez A."/>
            <person name="Kurtti T.J."/>
            <person name="Lichay M."/>
            <person name="Mullins K.E."/>
            <person name="Ott S."/>
            <person name="Pappas-Brown V."/>
            <person name="Paris D.H."/>
            <person name="Patel P."/>
            <person name="Richards A.L."/>
            <person name="Sadzewicz L."/>
            <person name="Sears K."/>
            <person name="Seidman D."/>
            <person name="Sengamalay N."/>
            <person name="Stenos J."/>
            <person name="Tallon L.J."/>
            <person name="Vincent G."/>
            <person name="Fraser C.M."/>
            <person name="Munderloh U."/>
            <person name="Dunning-Hotopp J.C."/>
        </authorList>
    </citation>
    <scope>NUCLEOTIDE SEQUENCE [LARGE SCALE GENOMIC DNA]</scope>
    <source>
        <strain evidence="2 3">RML An4</strain>
    </source>
</reference>
<dbReference type="PATRIC" id="fig|1359193.3.peg.1375"/>
<evidence type="ECO:0000256" key="1">
    <source>
        <dbReference type="SAM" id="Phobius"/>
    </source>
</evidence>
<protein>
    <submittedName>
        <fullName evidence="2">Uncharacterized protein</fullName>
    </submittedName>
</protein>
<feature type="transmembrane region" description="Helical" evidence="1">
    <location>
        <begin position="6"/>
        <end position="23"/>
    </location>
</feature>
<gene>
    <name evidence="2" type="ORF">RBEAN4_1416</name>
</gene>
<name>A0A0F3QCZ6_RICBE</name>
<keyword evidence="1" id="KW-0812">Transmembrane</keyword>
<dbReference type="Proteomes" id="UP000033661">
    <property type="component" value="Unassembled WGS sequence"/>
</dbReference>
<evidence type="ECO:0000313" key="3">
    <source>
        <dbReference type="Proteomes" id="UP000033661"/>
    </source>
</evidence>
<keyword evidence="1" id="KW-0472">Membrane</keyword>
<evidence type="ECO:0000313" key="2">
    <source>
        <dbReference type="EMBL" id="KJV90413.1"/>
    </source>
</evidence>
<dbReference type="AlphaFoldDB" id="A0A0F3QCZ6"/>
<dbReference type="EMBL" id="LAOI01000001">
    <property type="protein sequence ID" value="KJV90413.1"/>
    <property type="molecule type" value="Genomic_DNA"/>
</dbReference>